<sequence>MGITFSIAALLAATLALLWNSISIVGFHNAEISTDLGSGFFSLPSFSVLKLPGFRLSLIDGGYIIFSTLVSVAVHEFGHAISAA</sequence>
<dbReference type="AlphaFoldDB" id="A0AA41SET5"/>
<dbReference type="EMBL" id="JAJJMA010121809">
    <property type="protein sequence ID" value="MCL7032293.1"/>
    <property type="molecule type" value="Genomic_DNA"/>
</dbReference>
<comment type="caution">
    <text evidence="1">The sequence shown here is derived from an EMBL/GenBank/DDBJ whole genome shotgun (WGS) entry which is preliminary data.</text>
</comment>
<evidence type="ECO:0000313" key="1">
    <source>
        <dbReference type="EMBL" id="MCL7032293.1"/>
    </source>
</evidence>
<keyword evidence="2" id="KW-1185">Reference proteome</keyword>
<evidence type="ECO:0000313" key="2">
    <source>
        <dbReference type="Proteomes" id="UP001177140"/>
    </source>
</evidence>
<feature type="non-terminal residue" evidence="1">
    <location>
        <position position="1"/>
    </location>
</feature>
<accession>A0AA41SET5</accession>
<reference evidence="1" key="1">
    <citation type="submission" date="2022-03" db="EMBL/GenBank/DDBJ databases">
        <title>A functionally conserved STORR gene fusion in Papaver species that diverged 16.8 million years ago.</title>
        <authorList>
            <person name="Catania T."/>
        </authorList>
    </citation>
    <scope>NUCLEOTIDE SEQUENCE</scope>
    <source>
        <strain evidence="1">S-191538</strain>
    </source>
</reference>
<proteinExistence type="predicted"/>
<name>A0AA41SET5_PAPNU</name>
<gene>
    <name evidence="1" type="ORF">MKW94_009799</name>
</gene>
<protein>
    <submittedName>
        <fullName evidence="1">Uncharacterized protein</fullName>
    </submittedName>
</protein>
<dbReference type="Proteomes" id="UP001177140">
    <property type="component" value="Unassembled WGS sequence"/>
</dbReference>
<organism evidence="1 2">
    <name type="scientific">Papaver nudicaule</name>
    <name type="common">Iceland poppy</name>
    <dbReference type="NCBI Taxonomy" id="74823"/>
    <lineage>
        <taxon>Eukaryota</taxon>
        <taxon>Viridiplantae</taxon>
        <taxon>Streptophyta</taxon>
        <taxon>Embryophyta</taxon>
        <taxon>Tracheophyta</taxon>
        <taxon>Spermatophyta</taxon>
        <taxon>Magnoliopsida</taxon>
        <taxon>Ranunculales</taxon>
        <taxon>Papaveraceae</taxon>
        <taxon>Papaveroideae</taxon>
        <taxon>Papaver</taxon>
    </lineage>
</organism>